<protein>
    <submittedName>
        <fullName evidence="3">Phosphoenolpyruvate-protein phosphotransferase</fullName>
        <ecNumber evidence="3">2.7.3.9</ecNumber>
    </submittedName>
</protein>
<evidence type="ECO:0000313" key="3">
    <source>
        <dbReference type="EMBL" id="OBX37586.1"/>
    </source>
</evidence>
<accession>A0A1B8P5P6</accession>
<dbReference type="InterPro" id="IPR023151">
    <property type="entry name" value="PEP_util_CS"/>
</dbReference>
<keyword evidence="3" id="KW-0808">Transferase</keyword>
<dbReference type="PROSITE" id="PS00742">
    <property type="entry name" value="PEP_ENZYMES_2"/>
    <property type="match status" value="1"/>
</dbReference>
<dbReference type="Pfam" id="PF02896">
    <property type="entry name" value="PEP-utilizers_C"/>
    <property type="match status" value="1"/>
</dbReference>
<evidence type="ECO:0000313" key="4">
    <source>
        <dbReference type="Proteomes" id="UP000092504"/>
    </source>
</evidence>
<proteinExistence type="predicted"/>
<dbReference type="SUPFAM" id="SSF51621">
    <property type="entry name" value="Phosphoenolpyruvate/pyruvate domain"/>
    <property type="match status" value="1"/>
</dbReference>
<organism evidence="3 4">
    <name type="scientific">Halomonas elongata</name>
    <dbReference type="NCBI Taxonomy" id="2746"/>
    <lineage>
        <taxon>Bacteria</taxon>
        <taxon>Pseudomonadati</taxon>
        <taxon>Pseudomonadota</taxon>
        <taxon>Gammaproteobacteria</taxon>
        <taxon>Oceanospirillales</taxon>
        <taxon>Halomonadaceae</taxon>
        <taxon>Halomonas</taxon>
    </lineage>
</organism>
<dbReference type="InterPro" id="IPR015813">
    <property type="entry name" value="Pyrv/PenolPyrv_kinase-like_dom"/>
</dbReference>
<dbReference type="PRINTS" id="PR01736">
    <property type="entry name" value="PHPHTRNFRASE"/>
</dbReference>
<keyword evidence="1" id="KW-0479">Metal-binding</keyword>
<sequence>MRTLDIGGDKDLPYFPIDEANPFLGWRGIRVTLDHPEVLMVQLRAMLRASQGLDNLQVLLPMVTNVSEVDDALRLLERAISELGEEGVSVARPRVGVMIEVPATLYQLEALARRVDFFSVGSNDLTQYLLAVDRNNPRVAELYDACHPAVLSALSRLAVESRELGVPASVCGELAGDPAGALLLMGMGFEALSMNAPSLPKVRAAVRRVSLEAAQQLVEDTLLLDCPWRCVVIWTTAWESGNWVTCCRRRIELTRRSRAVIHGVRESRLSPARCPVGRSAARRCRNDRCCAIRARWWLACRSRCR</sequence>
<dbReference type="PANTHER" id="PTHR46244">
    <property type="entry name" value="PHOSPHOENOLPYRUVATE-PROTEIN PHOSPHOTRANSFERASE"/>
    <property type="match status" value="1"/>
</dbReference>
<dbReference type="InterPro" id="IPR040442">
    <property type="entry name" value="Pyrv_kinase-like_dom_sf"/>
</dbReference>
<dbReference type="EC" id="2.7.3.9" evidence="3"/>
<dbReference type="PANTHER" id="PTHR46244:SF1">
    <property type="entry name" value="PHOSPHOENOLPYRUVATE-DEPENDENT PHOSPHOTRANSFERASE SYSTEM"/>
    <property type="match status" value="1"/>
</dbReference>
<dbReference type="GO" id="GO:0008965">
    <property type="term" value="F:phosphoenolpyruvate-protein phosphotransferase activity"/>
    <property type="evidence" value="ECO:0007669"/>
    <property type="project" value="UniProtKB-EC"/>
</dbReference>
<dbReference type="GO" id="GO:0046872">
    <property type="term" value="F:metal ion binding"/>
    <property type="evidence" value="ECO:0007669"/>
    <property type="project" value="UniProtKB-KW"/>
</dbReference>
<dbReference type="AlphaFoldDB" id="A0A1B8P5P6"/>
<dbReference type="InterPro" id="IPR000121">
    <property type="entry name" value="PEP_util_C"/>
</dbReference>
<dbReference type="InterPro" id="IPR050499">
    <property type="entry name" value="PEP-utilizing_PTS_enzyme"/>
</dbReference>
<reference evidence="3 4" key="1">
    <citation type="submission" date="2016-06" db="EMBL/GenBank/DDBJ databases">
        <title>Genome sequence of halotolerant plant growth promoting strain of Halomonas elongata HEK1 isolated from salterns of Rann of Kutch, Gujarat, India.</title>
        <authorList>
            <person name="Gaba S."/>
            <person name="Singh R.N."/>
            <person name="Abrol S."/>
            <person name="Kaushik R."/>
            <person name="Saxena A.K."/>
        </authorList>
    </citation>
    <scope>NUCLEOTIDE SEQUENCE [LARGE SCALE GENOMIC DNA]</scope>
    <source>
        <strain evidence="3 4">HEK1</strain>
    </source>
</reference>
<keyword evidence="3" id="KW-0670">Pyruvate</keyword>
<gene>
    <name evidence="3" type="primary">ptsI_3</name>
    <name evidence="3" type="ORF">A8U91_01959</name>
</gene>
<name>A0A1B8P5P6_HALEL</name>
<feature type="domain" description="PEP-utilising enzyme C-terminal" evidence="2">
    <location>
        <begin position="1"/>
        <end position="209"/>
    </location>
</feature>
<evidence type="ECO:0000259" key="2">
    <source>
        <dbReference type="Pfam" id="PF02896"/>
    </source>
</evidence>
<dbReference type="EMBL" id="MAJD01000001">
    <property type="protein sequence ID" value="OBX37586.1"/>
    <property type="molecule type" value="Genomic_DNA"/>
</dbReference>
<comment type="caution">
    <text evidence="3">The sequence shown here is derived from an EMBL/GenBank/DDBJ whole genome shotgun (WGS) entry which is preliminary data.</text>
</comment>
<dbReference type="Gene3D" id="3.20.20.60">
    <property type="entry name" value="Phosphoenolpyruvate-binding domains"/>
    <property type="match status" value="1"/>
</dbReference>
<dbReference type="Proteomes" id="UP000092504">
    <property type="component" value="Unassembled WGS sequence"/>
</dbReference>
<evidence type="ECO:0000256" key="1">
    <source>
        <dbReference type="ARBA" id="ARBA00022723"/>
    </source>
</evidence>